<dbReference type="AlphaFoldDB" id="A0A0K1QNL2"/>
<dbReference type="EMBL" id="CP010945">
    <property type="protein sequence ID" value="AKV07346.1"/>
    <property type="molecule type" value="Genomic_DNA"/>
</dbReference>
<dbReference type="SUPFAM" id="SSF56349">
    <property type="entry name" value="DNA breaking-rejoining enzymes"/>
    <property type="match status" value="1"/>
</dbReference>
<protein>
    <submittedName>
        <fullName evidence="2">Integrase</fullName>
    </submittedName>
</protein>
<dbReference type="OrthoDB" id="5366218at2"/>
<dbReference type="Proteomes" id="UP000017175">
    <property type="component" value="Chromosome"/>
</dbReference>
<dbReference type="GO" id="GO:0006310">
    <property type="term" value="P:DNA recombination"/>
    <property type="evidence" value="ECO:0007669"/>
    <property type="project" value="UniProtKB-KW"/>
</dbReference>
<evidence type="ECO:0000313" key="3">
    <source>
        <dbReference type="Proteomes" id="UP000017175"/>
    </source>
</evidence>
<keyword evidence="1" id="KW-0233">DNA recombination</keyword>
<name>A0A0K1QNL2_PSEFL</name>
<evidence type="ECO:0000256" key="1">
    <source>
        <dbReference type="ARBA" id="ARBA00023172"/>
    </source>
</evidence>
<dbReference type="GO" id="GO:0015074">
    <property type="term" value="P:DNA integration"/>
    <property type="evidence" value="ECO:0007669"/>
    <property type="project" value="InterPro"/>
</dbReference>
<dbReference type="InterPro" id="IPR013762">
    <property type="entry name" value="Integrase-like_cat_sf"/>
</dbReference>
<evidence type="ECO:0000313" key="2">
    <source>
        <dbReference type="EMBL" id="AKV07346.1"/>
    </source>
</evidence>
<dbReference type="GO" id="GO:0003677">
    <property type="term" value="F:DNA binding"/>
    <property type="evidence" value="ECO:0007669"/>
    <property type="project" value="InterPro"/>
</dbReference>
<reference evidence="2 3" key="1">
    <citation type="journal article" date="2012" name="J. Bacteriol.">
        <title>Draft genome sequence of the cyanide-utilizing bacterium Pseudomonas fluorescens strain NCIMB 11764.</title>
        <authorList>
            <person name="Vilo C.A."/>
            <person name="Benedik M.J."/>
            <person name="Kunz D.A."/>
            <person name="Dong Q."/>
        </authorList>
    </citation>
    <scope>NUCLEOTIDE SEQUENCE [LARGE SCALE GENOMIC DNA]</scope>
    <source>
        <strain evidence="2 3">NCIMB 11764</strain>
    </source>
</reference>
<proteinExistence type="predicted"/>
<dbReference type="Gene3D" id="1.10.443.10">
    <property type="entry name" value="Intergrase catalytic core"/>
    <property type="match status" value="1"/>
</dbReference>
<dbReference type="eggNOG" id="COG0582">
    <property type="taxonomic scope" value="Bacteria"/>
</dbReference>
<organism evidence="2 3">
    <name type="scientific">Pseudomonas fluorescens NCIMB 11764</name>
    <dbReference type="NCBI Taxonomy" id="1221522"/>
    <lineage>
        <taxon>Bacteria</taxon>
        <taxon>Pseudomonadati</taxon>
        <taxon>Pseudomonadota</taxon>
        <taxon>Gammaproteobacteria</taxon>
        <taxon>Pseudomonadales</taxon>
        <taxon>Pseudomonadaceae</taxon>
        <taxon>Pseudomonas</taxon>
    </lineage>
</organism>
<dbReference type="RefSeq" id="WP_031318517.1">
    <property type="nucleotide sequence ID" value="NZ_CP010945.1"/>
</dbReference>
<dbReference type="InterPro" id="IPR011010">
    <property type="entry name" value="DNA_brk_join_enz"/>
</dbReference>
<accession>A0A0K1QNL2</accession>
<gene>
    <name evidence="2" type="ORF">B723_13345</name>
</gene>
<sequence>MINQERHPYEIKLHEHTFDQFRTVVTTRPIEGLILRCTDDRRIDLGALCYTERNFDSRKIPKPLQADSIAPHRKPYIQHWCLEYAAAYYLGGSPYTLYTNAVELVAFCDWTDGNGHNDFLEGASFYKRALDGYTYHLTIEMSRENGISEYTANRLQSQVLKTASLFYPEATINFRNDLPIISATVSSSNPTKTPSEQAMAEHLVVCQYLFDGLSDFVLQGKPFPHRIPYMETEALLLPAEYAITTPAIIESTWKVGQSVIWDYRSGKVNSLEQCMVKANQSRHQLIPQREQALELLRHANADAYHHKRLWLAGLAQDAFISMFVANAGMNESQLRRLLWSESYETSPSEHAGFVVIKYRAGDMEQQFEIKKTFHKQFTKFLKLRGFLCRKKTSTYLFINYKKNNTANRPIKANTIHSFNSQVRSFLDPLHQGLNFQGLRKYKSVYLLSQNYTISTVSAVMQNSSDTILKHYAQAEEKQAIDEISTTLSYVITILERELKLPTPGGGCSGEPPSEVEETPENYQPDCRNFVGCVFCDEFRLHADEDSVRKLLSMRYVTRERLSSCEDIKQFNAVHGKAIEKIDSILAELLELRPDMKPLIERVQDEVELEYKLSPYWESLYGRLLRLKVIK</sequence>